<feature type="region of interest" description="Disordered" evidence="1">
    <location>
        <begin position="56"/>
        <end position="75"/>
    </location>
</feature>
<dbReference type="AlphaFoldDB" id="A0A5B7CSK5"/>
<evidence type="ECO:0000256" key="1">
    <source>
        <dbReference type="SAM" id="MobiDB-lite"/>
    </source>
</evidence>
<comment type="caution">
    <text evidence="2">The sequence shown here is derived from an EMBL/GenBank/DDBJ whole genome shotgun (WGS) entry which is preliminary data.</text>
</comment>
<accession>A0A5B7CSK5</accession>
<sequence length="88" mass="9768">MNLLECESYRLWEAAATLTHYREALPAAAQGADHQDGNSEQTPKCWIRKKLDEGRSQIETSQVPQEDHPPQVLVTGTLGTAGLGYAMW</sequence>
<evidence type="ECO:0000313" key="2">
    <source>
        <dbReference type="EMBL" id="MPC12459.1"/>
    </source>
</evidence>
<keyword evidence="3" id="KW-1185">Reference proteome</keyword>
<reference evidence="2 3" key="1">
    <citation type="submission" date="2019-05" db="EMBL/GenBank/DDBJ databases">
        <title>Another draft genome of Portunus trituberculatus and its Hox gene families provides insights of decapod evolution.</title>
        <authorList>
            <person name="Jeong J.-H."/>
            <person name="Song I."/>
            <person name="Kim S."/>
            <person name="Choi T."/>
            <person name="Kim D."/>
            <person name="Ryu S."/>
            <person name="Kim W."/>
        </authorList>
    </citation>
    <scope>NUCLEOTIDE SEQUENCE [LARGE SCALE GENOMIC DNA]</scope>
    <source>
        <tissue evidence="2">Muscle</tissue>
    </source>
</reference>
<gene>
    <name evidence="2" type="ORF">E2C01_005157</name>
</gene>
<evidence type="ECO:0000313" key="3">
    <source>
        <dbReference type="Proteomes" id="UP000324222"/>
    </source>
</evidence>
<proteinExistence type="predicted"/>
<dbReference type="EMBL" id="VSRR010000218">
    <property type="protein sequence ID" value="MPC12459.1"/>
    <property type="molecule type" value="Genomic_DNA"/>
</dbReference>
<dbReference type="Proteomes" id="UP000324222">
    <property type="component" value="Unassembled WGS sequence"/>
</dbReference>
<protein>
    <submittedName>
        <fullName evidence="2">Uncharacterized protein</fullName>
    </submittedName>
</protein>
<organism evidence="2 3">
    <name type="scientific">Portunus trituberculatus</name>
    <name type="common">Swimming crab</name>
    <name type="synonym">Neptunus trituberculatus</name>
    <dbReference type="NCBI Taxonomy" id="210409"/>
    <lineage>
        <taxon>Eukaryota</taxon>
        <taxon>Metazoa</taxon>
        <taxon>Ecdysozoa</taxon>
        <taxon>Arthropoda</taxon>
        <taxon>Crustacea</taxon>
        <taxon>Multicrustacea</taxon>
        <taxon>Malacostraca</taxon>
        <taxon>Eumalacostraca</taxon>
        <taxon>Eucarida</taxon>
        <taxon>Decapoda</taxon>
        <taxon>Pleocyemata</taxon>
        <taxon>Brachyura</taxon>
        <taxon>Eubrachyura</taxon>
        <taxon>Portunoidea</taxon>
        <taxon>Portunidae</taxon>
        <taxon>Portuninae</taxon>
        <taxon>Portunus</taxon>
    </lineage>
</organism>
<name>A0A5B7CSK5_PORTR</name>